<evidence type="ECO:0000313" key="8">
    <source>
        <dbReference type="Proteomes" id="UP000215902"/>
    </source>
</evidence>
<feature type="domain" description="ShKT" evidence="6">
    <location>
        <begin position="4991"/>
        <end position="5024"/>
    </location>
</feature>
<dbReference type="CDD" id="cd19941">
    <property type="entry name" value="TIL"/>
    <property type="match status" value="1"/>
</dbReference>
<dbReference type="Gene3D" id="2.10.25.10">
    <property type="entry name" value="Laminin"/>
    <property type="match status" value="1"/>
</dbReference>
<comment type="caution">
    <text evidence="2">Lacks conserved residue(s) required for the propagation of feature annotation.</text>
</comment>
<keyword evidence="1" id="KW-0863">Zinc-finger</keyword>
<sequence>MPELGRQAGGCAPVQSVINGKDGCLNREVLRPCIADACSAKGALRKKILCASFYLQSRRCARHHKPLSWRHRSGCPIKCGPNEHFTSRASPCPATCGSHFFGTPKKCFHLPSAEGCRCKRGFVLDSSNRCVPPKECECLNKLCLDRMPRKKCLKWRARGRCKRYPEVMARFCRLTCGHCETRCGENQFSDKLCKNILRQGKCSKPLYKAVCAATCGRNKCRCPNKRRIESKCSTRYKNRIIKSIRYLPGPHGKCIKSTVVRYEPCGACPSIAKTKLQPCNYCKGVRTGKRTMQYRETHGKHRCLRRVTRVSKKCPCPPSGQLKVVSSSKCVKHTELVRVTKVFKAAEKCTKCKRITRRQVVKKIKCSGRRTVLKKCTSGRKHRKKLVYTKQARNCKCIWKLAKEQNLLCYCSKKRSVKRSCSNGYRIKKITGLRLKNNKCVRWVRQVKRKINCPKRRQAKLICQRKTCKATKISSYYQLSGCKCSKKVVKRLVGKCCCPKGYKKIVRVDRYWKKLIKVQYLLEDHKCRKKTTTRKYRVACPPAKKEARCDKVTGAKVFKKIWYVLKNGDCVKRRSKRVARLHCLHGVYRHVGPCHRSGGKGVSRYRKVRYEYYRRKKGSCSCEKVRRTVKELCGCPQGNFVKTTKCPKTGCNSKKCGSKCHYTKTYFYFTKWSYDGDKHHKRKHCHAKVFKHIHFPCCCASNKRVKTWCRSHKHSVKQVTYTKLSKDKHECVRLRRTTTSRIRCKHNSEGTAIKKRLPHPKPGYYYIATYRWHVKNCRCLSTVAKRTCRKRCNPTKTSRRCNRVTGEWITRKVSWKLRGCRTCVQRVREARTPVHCRRKTKRTKRCDKKTGILTVTVTHWKRKGCKCVQKKRVTRRRCKCPKPIVGKRHCDHESSAYVTRTTYWLLKSGKCVKRRRVKVSQVTCSHSVKRKSVCKAKSGVKLVYIGVLKPKGCRCVRQWSLENRLRCNCNRENNEAKQDRRKYCDKHRNLKVTVTYRYVLKKGSCVRKRQKRYRAYSCPPSFTEKKKCDVKRRIQVTLTHYSVKRKCSCVRAVKRRSRKCGCAHKVRRKRYCRRAEGVVVTELHTERWSHKKERCIKKKTTKSHRVSCSQKTHYSVTKCIKNKHYVETKVYQVRKGCRCIKRRVKKRRNCHCKTITRKYKCPKAGFTRRIVTQIRRWDSAKKRCKTVRYVTRRIRCRCPAGGRKRLCRAGSWVTETISFALRHGRCYKRVKRRKQRVTCRHKIRRRYTACKKTGCKKRHIYTMKLKLDSKRCSCYYAVVKRIACPCCCPKTVKHPKRCVKDGKAWQQVTVGYRVLSGKKCGCKRWLKRKTRPVACTKLRQLVWQPCDRHKCISHQRKVHHVVHGCRCRKISRLTGKKRVCCCRGKTKRKRFCRRSAIYERVTLVRLRNWRCVRIKQLRLLRSWHCKAKRKTVVGKCDRTTCKQPLHTLVYKVSRPHCRCRRVAIKRRHRTCCCLQRPKRTKRCDSATAAWVHTRVYYVFNASKHVCVRRRSTVRTPVRCSKHVKQKKDGSCNRHTCRRVVKQIDHYVHHCRCRRRVKRVSKVCCCPRAKRLPVRCDRSKHQWLRSKITWHLSHGRCVKRVTTKRHQLTCRRDVKTRVLACSRRTCKRKIVKILHRPKGCRCAIRHKITHRTCCCRPAVRSNVKCVNDRDVVRITKRRVFNRHTYKCKTKVVKKLLHRLHKCRNTIYRSKCNKKTRHRTVRKVLRRPKKCRCKVYRRVTHRVLCSCPNTRVKRTKCSKTSCHKSIVKTWYTSSGHGAHFKCRKHRQVIKVRCCCKRNPTSRVYCDRSSGATKRESKWTVFIASRRACVRRRKVVLVRRLACKRGGCKLGKCNKSTGYRIKVCVSYKPLRHKCSCKKRTVKRKIICHCPKSYTKKFCKGDERKLEVRTSWKISRLENRCVKRVKTITNHLECPKRRWREKKCPTKPDCQGKITTNWYQLKKCRCKRITRSKPIVCCCPKPTRVKRCLENQWVTVLTKHNLFKGHCLQKVKRIRVSVRCKRKRVRIGRCRKDCKKHRVILLYEVKNCKCAIAKRIIRTKMCCCPRPKHYKRCKAAKGVVQNIKQFWRLSHGKCLKRRRIVSRKIVCPKGSTRASKCNRHTRKQKVVIVRYSRVACRCHRRKRIRQLLCMCRPPRTVKEKCTSERIKRRVYRITYHLSHPRSKLVKRHCLKRRKVWYTEPCRCPKPTRRQRCSRKGTVLTTKIRKWRLKIVKRLHHRRWIRRRTCVLKITKKHTRIRCKRRSVSWTKCRNFRRKRTTVKHWVHRCKCRRRAVVRVFACNCAKKSTKSRRCDAKAGDLVYTRKSCYSKRGAATCSCTTRRWRKHINCPRRYVRRRLTKRHCGLKRHRAWYNRFSIEWTKRRGCGCVRKRRTVLRFCHCQRGSKRAGCAINGKTWVKTKVTYRPSGSKHGGCKKVKRVTKRRILCRRHAGKPKVKIGGCSKHCKRSVSVRQCYVKNCRRKLYIQSRLQLCCKPKPKRHRYCEKKSGKWVTKTLHYKLVPSGPLLKDRHGRVLAKQLKVVATTKRHYRKVRCPRNKTRENCHRRSGRWEKTQITWRRVGCHCKRRIVRKRGRCKCPPKRVRWGRCHNRHKVRTVIKFFLRSQKCHREVKKRLFLCACPKPRRYTVCDGKGAWKKCHVTYRLKFRQQRCIKKRHCRSRLQTCEASSETRSKCKHCHRIIRTVSWRLNRRKCSCTRITRKRKVECDCWKRNSRKTVCKHGAFVTSIVKYHQKGEKCAKVVRKITRAVRCSRRHIKRILKGTCVKKAGHKRRGYQKLLRLWHERRGCKCYRKRVYSWVPCVCHLIKKYRTKRSVYCSRGHVTVHKKVYYVLKRKSHRCVKRVHKRRTPVVCKGTRTRRSRCKPNGKGDKFSVTRVLRQRSDGKCGCAWRSESTRKNVCHCRPPRRIKRCVQNKTRQQILIRYHPVRGRSHCKGKRRVYNKHLSCPSNFSRRDKCHRCTFSVRKYAYHPEKCRCVARKVATKRLRCCCPNPVTKRHCDAKRHMIVTVRSIYKLRHHRCHRRRVTRTRRVRCGRTRPLYRVSKCSKDGFRKIRKMWRYTVGCLCRKRTVVRKQRCSCPHARVYKPGKCGRRFAHDVWLGYKLKDTGVKIPGTNKPVLKCVKVVVDKRKRRCRCPKPYRRSICRRDNLILRITVSYRLHANSCQRKRVVRKRRLSCRRRPHLVRRIVSPEKCSAKHGYSQKLTYIYVHAKGCHCRKTRRVKHIICDCFRKYGGKKHHVKCVKHNRLFRRSFWMAKRGKGCVKRVKTVAKTIRCAKKVRIRSGPCKRSSGKKSFRIYHLVARHCRCVWQLVRRAKAACRCPPSKRSTRCHKNASWVTTKFKWRLVGSGPKARCVLHKRKIVRHIKCRVGRRVRRSSRCNNSGYKVTEATTRRLVKCKCMKRTERQKCRCRCPKNRKARVCRGSVWVTERITHKLAKCACRTTRQVIREPVSCPKKTRVQGPCRRGKNGDFYKKVVRTSWRISGCKCKRIRKIRHRLCGCDAQQLKRRICESGFVRVTVVWKRLLVNNACRRVRKYRRKERLHCGRVQVRRVCDRRSGKLSVFVIRPYAKSCRCHKRVVRRLRRCGCHQRRKMKVGKCNRHTCRQRLLYLRRVFNKASEECVWRRYQKQRTCCCKGVKRLEKCKHKEGQRVVKVLKRVLRHWSCVTVATEVRHQIKCKRHLTVLKKRQKNGVLKLVKCWTVRKGCGCGKRCKTIFRRYRCKRPLKRKRCICVNGKCRTQLMLKHWRLTHGGCYGQIRVRTRPTVCPPVLFSQSRCAVPTKYGFYRVKRTVHWRQKRCRCVRIIKRQSVVCRCWRSSSKKHCHRRRGLIEHIRVHYRINKGRCVKAIKRTQHRVKCGHKTWRYSRRVAHPKRKDVHLKIYVKHVRIGCNCKKQIKRVPCRSRCRPCIKKRRCSSAGRVLVSSRICWHLSNCRCIRRVVVKRHRVRCPRSRRRTICHRSKKCAIAIATKQYRVQGCRCVAKNKVHRTGRKCCCPGPKKIRKCVRGSIRHRTVRYQLRDGRCHAIVSNAFRPVQCPKKRRHVVRGRCRNGRQAYVQHFWTKRGCRCVRVKRSYHRRCGCRYKIVELVVAVDLHSSVKEGSPNYRSHVSDFLEVVLRQFESGSAKVRTVLFTYSSTVRKHHIESSENDASALFNDFTNSKTNLFGALKAIKAHLVRSRRQYSNKVKRIVLVVTRGRHTKSRRSILLADKIKHMARLFVIGFGSLPKSGRYVKWLASRPRRVHYLRMKKTQKYKFIASRIFEHACRKHCRRRPKRHIGKCKRDTCRRLLTEVTWHRDKRSGKCVRRRRTKSRTCCCRGQNSNRLVCRNGRRLRIIVRYKFDGRRGVCHRRVHKIDTSASLHARCRPVKLRRRGSCDAKGWRRDVLVHRYVTKKSCRCHTKRRHLRAVRCRCPSTKRQQKCRRNRRGHWYRVTCRIEYKLHRRGCKKRRHCSKRRVVCRHKKRVVRVRGRCHRHSCRRRNSVVTYSVHKCRCRKRVKTLTQVCCCKRKSRKHSFCNKRRHAIVRVKTHYRLVHGACRPVSRKTEHPIRCRTDRRKLPGHCRRHKNGFYRRVVTQTWHRRGCRCIRRTRKSGLRLCRCSSKRRKVQRCLSRRGVIVTIESWLHPRGNSCKLRSRTVGRERVTCSHRRVRVKGRCGRGKAAKAAAAAAKDGRKFAIETVTWQRRAGCKCRRIRRSHVRLCACTKRVRRVTRCHANRQLSVTLYHHRLAHSRNGSATCKIVRKTRRHRVRCRRPVIRMGRKCHSGKRTVIVKVFTPKKCRCKAKLYRRLIACKAACTDKLPSKVCKKWAASRKIKICRRHPHLADRLCAATCGKCCSKSTIVHVGEHCLLAQNRTLLASQNDTSSNHKLTLAKLTTFEACSRSCLANPHCRAFDYKRSSGHCRLLRINHHSLDRDLPELKPTPGCLLFEKACQRKPKGCPHRRIQKSWACVCRRFFGKDRRPLCYRRALIAVYFRRSRRRCVHKLRRILIPCHDCEDKKRWCQQAARKGKCAKDSRVRKLCPHSCHKCARHRTRAGRAGHGHRLMRRRISACSKSGWRKIVRGGLYYDRRLKLWRVYKGVSHKRCIRCPIGSRLIVGRCTKHGKRKLTWIVVTRHSRRGHHGRPCRIKKKHRLVSCRGCGGLDIVRKVGHCVRKPGHGWHRVVTSTFTERNSRKHRCIVRHHKNTFACSPKCPKRSVSRSRCKCGRRVVCTRYYVTYPGRRRCVAKKITRSEKCVSAASDCNDQIKAHDCQAIKHSGMCSTLHRLCAKTCGRCK</sequence>
<evidence type="ECO:0000259" key="6">
    <source>
        <dbReference type="PROSITE" id="PS51670"/>
    </source>
</evidence>
<feature type="domain" description="ShKT" evidence="6">
    <location>
        <begin position="143"/>
        <end position="179"/>
    </location>
</feature>
<dbReference type="PROSITE" id="PS51670">
    <property type="entry name" value="SHKT"/>
    <property type="match status" value="5"/>
</dbReference>
<dbReference type="SUPFAM" id="SSF57414">
    <property type="entry name" value="Hairpin loop containing domain-like"/>
    <property type="match status" value="1"/>
</dbReference>
<gene>
    <name evidence="7" type="ORF">BOX15_Mlig016097g2</name>
</gene>
<organism evidence="7 8">
    <name type="scientific">Macrostomum lignano</name>
    <dbReference type="NCBI Taxonomy" id="282301"/>
    <lineage>
        <taxon>Eukaryota</taxon>
        <taxon>Metazoa</taxon>
        <taxon>Spiralia</taxon>
        <taxon>Lophotrochozoa</taxon>
        <taxon>Platyhelminthes</taxon>
        <taxon>Rhabditophora</taxon>
        <taxon>Macrostomorpha</taxon>
        <taxon>Macrostomida</taxon>
        <taxon>Macrostomidae</taxon>
        <taxon>Macrostomum</taxon>
    </lineage>
</organism>
<dbReference type="InterPro" id="IPR002035">
    <property type="entry name" value="VWF_A"/>
</dbReference>
<dbReference type="SUPFAM" id="SSF53300">
    <property type="entry name" value="vWA-like"/>
    <property type="match status" value="1"/>
</dbReference>
<feature type="domain" description="ShKT" evidence="6">
    <location>
        <begin position="183"/>
        <end position="220"/>
    </location>
</feature>
<evidence type="ECO:0000256" key="1">
    <source>
        <dbReference type="PROSITE-ProRule" id="PRU00325"/>
    </source>
</evidence>
<dbReference type="SUPFAM" id="SSF57567">
    <property type="entry name" value="Serine protease inhibitors"/>
    <property type="match status" value="1"/>
</dbReference>
<keyword evidence="1" id="KW-0862">Zinc</keyword>
<comment type="caution">
    <text evidence="7">The sequence shown here is derived from an EMBL/GenBank/DDBJ whole genome shotgun (WGS) entry which is preliminary data.</text>
</comment>
<feature type="domain" description="SWIM-type" evidence="5">
    <location>
        <begin position="2692"/>
        <end position="2739"/>
    </location>
</feature>
<keyword evidence="8" id="KW-1185">Reference proteome</keyword>
<dbReference type="InterPro" id="IPR007527">
    <property type="entry name" value="Znf_SWIM"/>
</dbReference>
<dbReference type="PROSITE" id="PS50948">
    <property type="entry name" value="PAN"/>
    <property type="match status" value="1"/>
</dbReference>
<evidence type="ECO:0000313" key="7">
    <source>
        <dbReference type="EMBL" id="PAA57283.1"/>
    </source>
</evidence>
<dbReference type="Gene3D" id="3.40.50.410">
    <property type="entry name" value="von Willebrand factor, type A domain"/>
    <property type="match status" value="1"/>
</dbReference>
<dbReference type="SMART" id="SM00254">
    <property type="entry name" value="ShKT"/>
    <property type="match status" value="4"/>
</dbReference>
<dbReference type="InterPro" id="IPR003609">
    <property type="entry name" value="Pan_app"/>
</dbReference>
<dbReference type="STRING" id="282301.A0A267E6R9"/>
<evidence type="ECO:0000259" key="5">
    <source>
        <dbReference type="PROSITE" id="PS50966"/>
    </source>
</evidence>
<dbReference type="EMBL" id="NIVC01002505">
    <property type="protein sequence ID" value="PAA57283.1"/>
    <property type="molecule type" value="Genomic_DNA"/>
</dbReference>
<feature type="domain" description="VWFA" evidence="3">
    <location>
        <begin position="4087"/>
        <end position="4264"/>
    </location>
</feature>
<name>A0A267E6R9_9PLAT</name>
<accession>A0A267E6R9</accession>
<feature type="disulfide bond" evidence="2">
    <location>
        <begin position="193"/>
        <end position="211"/>
    </location>
</feature>
<dbReference type="GO" id="GO:0008270">
    <property type="term" value="F:zinc ion binding"/>
    <property type="evidence" value="ECO:0007669"/>
    <property type="project" value="UniProtKB-KW"/>
</dbReference>
<evidence type="ECO:0000259" key="3">
    <source>
        <dbReference type="PROSITE" id="PS50234"/>
    </source>
</evidence>
<dbReference type="PROSITE" id="PS50234">
    <property type="entry name" value="VWFA"/>
    <property type="match status" value="1"/>
</dbReference>
<protein>
    <submittedName>
        <fullName evidence="7">Uncharacterized protein</fullName>
    </submittedName>
</protein>
<evidence type="ECO:0000259" key="4">
    <source>
        <dbReference type="PROSITE" id="PS50948"/>
    </source>
</evidence>
<reference evidence="7 8" key="1">
    <citation type="submission" date="2017-06" db="EMBL/GenBank/DDBJ databases">
        <title>A platform for efficient transgenesis in Macrostomum lignano, a flatworm model organism for stem cell research.</title>
        <authorList>
            <person name="Berezikov E."/>
        </authorList>
    </citation>
    <scope>NUCLEOTIDE SEQUENCE [LARGE SCALE GENOMIC DNA]</scope>
    <source>
        <strain evidence="7">DV1</strain>
        <tissue evidence="7">Whole organism</tissue>
    </source>
</reference>
<feature type="domain" description="ShKT" evidence="6">
    <location>
        <begin position="5237"/>
        <end position="5269"/>
    </location>
</feature>
<dbReference type="InterPro" id="IPR036465">
    <property type="entry name" value="vWFA_dom_sf"/>
</dbReference>
<dbReference type="InterPro" id="IPR003582">
    <property type="entry name" value="ShKT_dom"/>
</dbReference>
<feature type="domain" description="ShKT" evidence="6">
    <location>
        <begin position="4792"/>
        <end position="4831"/>
    </location>
</feature>
<dbReference type="PROSITE" id="PS50966">
    <property type="entry name" value="ZF_SWIM"/>
    <property type="match status" value="1"/>
</dbReference>
<dbReference type="Pfam" id="PF00092">
    <property type="entry name" value="VWA"/>
    <property type="match status" value="1"/>
</dbReference>
<keyword evidence="2" id="KW-1015">Disulfide bond</keyword>
<dbReference type="InterPro" id="IPR036084">
    <property type="entry name" value="Ser_inhib-like_sf"/>
</dbReference>
<evidence type="ECO:0000256" key="2">
    <source>
        <dbReference type="PROSITE-ProRule" id="PRU01005"/>
    </source>
</evidence>
<proteinExistence type="predicted"/>
<dbReference type="OrthoDB" id="6236007at2759"/>
<feature type="domain" description="Apple" evidence="4">
    <location>
        <begin position="4844"/>
        <end position="4928"/>
    </location>
</feature>
<keyword evidence="1" id="KW-0479">Metal-binding</keyword>
<feature type="disulfide bond" evidence="2">
    <location>
        <begin position="202"/>
        <end position="215"/>
    </location>
</feature>
<dbReference type="Proteomes" id="UP000215902">
    <property type="component" value="Unassembled WGS sequence"/>
</dbReference>